<evidence type="ECO:0000259" key="4">
    <source>
        <dbReference type="PROSITE" id="PS51864"/>
    </source>
</evidence>
<feature type="active site" evidence="1">
    <location>
        <position position="20"/>
    </location>
</feature>
<comment type="cofactor">
    <cofactor evidence="1 2">
        <name>Zn(2+)</name>
        <dbReference type="ChEBI" id="CHEBI:29105"/>
    </cofactor>
    <text evidence="1 2">Binds 1 zinc ion per subunit.</text>
</comment>
<evidence type="ECO:0000259" key="3">
    <source>
        <dbReference type="PROSITE" id="PS50060"/>
    </source>
</evidence>
<name>A0AAV6G770_9TELE</name>
<feature type="binding site" evidence="1">
    <location>
        <position position="29"/>
    </location>
    <ligand>
        <name>Zn(2+)</name>
        <dbReference type="ChEBI" id="CHEBI:29105"/>
        <note>catalytic</note>
    </ligand>
</feature>
<feature type="binding site" evidence="1">
    <location>
        <position position="19"/>
    </location>
    <ligand>
        <name>Zn(2+)</name>
        <dbReference type="ChEBI" id="CHEBI:29105"/>
        <note>catalytic</note>
    </ligand>
</feature>
<feature type="binding site" evidence="1">
    <location>
        <position position="23"/>
    </location>
    <ligand>
        <name>Zn(2+)</name>
        <dbReference type="ChEBI" id="CHEBI:29105"/>
        <note>catalytic</note>
    </ligand>
</feature>
<feature type="domain" description="MAM" evidence="3">
    <location>
        <begin position="57"/>
        <end position="96"/>
    </location>
</feature>
<dbReference type="PANTHER" id="PTHR10127:SF903">
    <property type="entry name" value="MEPRIN A SUBUNIT"/>
    <property type="match status" value="1"/>
</dbReference>
<dbReference type="InterPro" id="IPR001506">
    <property type="entry name" value="Peptidase_M12A"/>
</dbReference>
<keyword evidence="1 2" id="KW-0482">Metalloprotease</keyword>
<dbReference type="InterPro" id="IPR024079">
    <property type="entry name" value="MetalloPept_cat_dom_sf"/>
</dbReference>
<dbReference type="EMBL" id="JADWDJ010000013">
    <property type="protein sequence ID" value="KAG5270978.1"/>
    <property type="molecule type" value="Genomic_DNA"/>
</dbReference>
<dbReference type="GO" id="GO:0016020">
    <property type="term" value="C:membrane"/>
    <property type="evidence" value="ECO:0007669"/>
    <property type="project" value="InterPro"/>
</dbReference>
<dbReference type="GO" id="GO:0008270">
    <property type="term" value="F:zinc ion binding"/>
    <property type="evidence" value="ECO:0007669"/>
    <property type="project" value="UniProtKB-UniRule"/>
</dbReference>
<dbReference type="PANTHER" id="PTHR10127">
    <property type="entry name" value="DISCOIDIN, CUB, EGF, LAMININ , AND ZINC METALLOPROTEASE DOMAIN CONTAINING"/>
    <property type="match status" value="1"/>
</dbReference>
<comment type="caution">
    <text evidence="1">Lacks conserved residue(s) required for the propagation of feature annotation.</text>
</comment>
<keyword evidence="1 2" id="KW-0645">Protease</keyword>
<keyword evidence="6" id="KW-1185">Reference proteome</keyword>
<dbReference type="PRINTS" id="PR00480">
    <property type="entry name" value="ASTACIN"/>
</dbReference>
<sequence>MKQTLSIGTYCDHISVVEHEFLHALGFLHEQSRYDRKDFITINWYNIGQDDSIFFLDHCSFDEGMCEMSSAGWERVSRADEGPQSDHTYLGMESQGDISVQVYSGVDR</sequence>
<organism evidence="5 6">
    <name type="scientific">Alosa alosa</name>
    <name type="common">allis shad</name>
    <dbReference type="NCBI Taxonomy" id="278164"/>
    <lineage>
        <taxon>Eukaryota</taxon>
        <taxon>Metazoa</taxon>
        <taxon>Chordata</taxon>
        <taxon>Craniata</taxon>
        <taxon>Vertebrata</taxon>
        <taxon>Euteleostomi</taxon>
        <taxon>Actinopterygii</taxon>
        <taxon>Neopterygii</taxon>
        <taxon>Teleostei</taxon>
        <taxon>Clupei</taxon>
        <taxon>Clupeiformes</taxon>
        <taxon>Clupeoidei</taxon>
        <taxon>Clupeidae</taxon>
        <taxon>Alosa</taxon>
    </lineage>
</organism>
<proteinExistence type="predicted"/>
<keyword evidence="1 2" id="KW-0378">Hydrolase</keyword>
<keyword evidence="1 2" id="KW-0862">Zinc</keyword>
<dbReference type="AlphaFoldDB" id="A0AAV6G770"/>
<dbReference type="PROSITE" id="PS51864">
    <property type="entry name" value="ASTACIN"/>
    <property type="match status" value="1"/>
</dbReference>
<keyword evidence="1 2" id="KW-0479">Metal-binding</keyword>
<dbReference type="SUPFAM" id="SSF55486">
    <property type="entry name" value="Metalloproteases ('zincins'), catalytic domain"/>
    <property type="match status" value="1"/>
</dbReference>
<accession>A0AAV6G770</accession>
<dbReference type="GO" id="GO:0004222">
    <property type="term" value="F:metalloendopeptidase activity"/>
    <property type="evidence" value="ECO:0007669"/>
    <property type="project" value="UniProtKB-UniRule"/>
</dbReference>
<dbReference type="Gene3D" id="3.40.390.10">
    <property type="entry name" value="Collagenase (Catalytic Domain)"/>
    <property type="match status" value="1"/>
</dbReference>
<dbReference type="PROSITE" id="PS50060">
    <property type="entry name" value="MAM_2"/>
    <property type="match status" value="1"/>
</dbReference>
<feature type="domain" description="Peptidase M12A" evidence="4">
    <location>
        <begin position="1"/>
        <end position="108"/>
    </location>
</feature>
<evidence type="ECO:0000256" key="1">
    <source>
        <dbReference type="PROSITE-ProRule" id="PRU01211"/>
    </source>
</evidence>
<comment type="caution">
    <text evidence="5">The sequence shown here is derived from an EMBL/GenBank/DDBJ whole genome shotgun (WGS) entry which is preliminary data.</text>
</comment>
<dbReference type="Proteomes" id="UP000823561">
    <property type="component" value="Chromosome 13"/>
</dbReference>
<dbReference type="Pfam" id="PF01400">
    <property type="entry name" value="Astacin"/>
    <property type="match status" value="1"/>
</dbReference>
<dbReference type="EC" id="3.4.24.-" evidence="2"/>
<protein>
    <recommendedName>
        <fullName evidence="2">Metalloendopeptidase</fullName>
        <ecNumber evidence="2">3.4.24.-</ecNumber>
    </recommendedName>
</protein>
<evidence type="ECO:0000313" key="5">
    <source>
        <dbReference type="EMBL" id="KAG5270978.1"/>
    </source>
</evidence>
<gene>
    <name evidence="5" type="ORF">AALO_G00174500</name>
</gene>
<evidence type="ECO:0000256" key="2">
    <source>
        <dbReference type="RuleBase" id="RU361183"/>
    </source>
</evidence>
<dbReference type="GO" id="GO:0006508">
    <property type="term" value="P:proteolysis"/>
    <property type="evidence" value="ECO:0007669"/>
    <property type="project" value="UniProtKB-KW"/>
</dbReference>
<evidence type="ECO:0000313" key="6">
    <source>
        <dbReference type="Proteomes" id="UP000823561"/>
    </source>
</evidence>
<dbReference type="InterPro" id="IPR000998">
    <property type="entry name" value="MAM_dom"/>
</dbReference>
<reference evidence="5" key="1">
    <citation type="submission" date="2020-10" db="EMBL/GenBank/DDBJ databases">
        <title>Chromosome-scale genome assembly of the Allis shad, Alosa alosa.</title>
        <authorList>
            <person name="Margot Z."/>
            <person name="Christophe K."/>
            <person name="Cabau C."/>
            <person name="Louis A."/>
            <person name="Berthelot C."/>
            <person name="Parey E."/>
            <person name="Roest Crollius H."/>
            <person name="Montfort J."/>
            <person name="Robinson-Rechavi M."/>
            <person name="Bucao C."/>
            <person name="Bouchez O."/>
            <person name="Gislard M."/>
            <person name="Lluch J."/>
            <person name="Milhes M."/>
            <person name="Lampietro C."/>
            <person name="Lopez Roques C."/>
            <person name="Donnadieu C."/>
            <person name="Braasch I."/>
            <person name="Desvignes T."/>
            <person name="Postlethwait J."/>
            <person name="Bobe J."/>
            <person name="Guiguen Y."/>
        </authorList>
    </citation>
    <scope>NUCLEOTIDE SEQUENCE</scope>
    <source>
        <strain evidence="5">M-15738</strain>
        <tissue evidence="5">Blood</tissue>
    </source>
</reference>